<name>A0ABM0JUG9_APLCA</name>
<feature type="compositionally biased region" description="Polar residues" evidence="7">
    <location>
        <begin position="101"/>
        <end position="114"/>
    </location>
</feature>
<keyword evidence="2" id="KW-0235">DNA replication</keyword>
<dbReference type="Proteomes" id="UP000694888">
    <property type="component" value="Unplaced"/>
</dbReference>
<feature type="region of interest" description="Disordered" evidence="7">
    <location>
        <begin position="78"/>
        <end position="114"/>
    </location>
</feature>
<dbReference type="PANTHER" id="PTHR28605:SF1">
    <property type="entry name" value="CHROMOSOME TRANSMISSION FIDELITY FACTOR 8"/>
    <property type="match status" value="1"/>
</dbReference>
<evidence type="ECO:0000313" key="11">
    <source>
        <dbReference type="RefSeq" id="XP_012939928.1"/>
    </source>
</evidence>
<dbReference type="RefSeq" id="XP_005101776.1">
    <property type="nucleotide sequence ID" value="XM_005101719.3"/>
</dbReference>
<protein>
    <submittedName>
        <fullName evidence="9 10">Chromosome transmission fidelity protein 8 homolog</fullName>
    </submittedName>
</protein>
<keyword evidence="4" id="KW-0539">Nucleus</keyword>
<keyword evidence="8" id="KW-1185">Reference proteome</keyword>
<organism evidence="8 10">
    <name type="scientific">Aplysia californica</name>
    <name type="common">California sea hare</name>
    <dbReference type="NCBI Taxonomy" id="6500"/>
    <lineage>
        <taxon>Eukaryota</taxon>
        <taxon>Metazoa</taxon>
        <taxon>Spiralia</taxon>
        <taxon>Lophotrochozoa</taxon>
        <taxon>Mollusca</taxon>
        <taxon>Gastropoda</taxon>
        <taxon>Heterobranchia</taxon>
        <taxon>Euthyneura</taxon>
        <taxon>Tectipleura</taxon>
        <taxon>Aplysiida</taxon>
        <taxon>Aplysioidea</taxon>
        <taxon>Aplysiidae</taxon>
        <taxon>Aplysia</taxon>
    </lineage>
</organism>
<evidence type="ECO:0000256" key="1">
    <source>
        <dbReference type="ARBA" id="ARBA00004123"/>
    </source>
</evidence>
<keyword evidence="5" id="KW-0131">Cell cycle</keyword>
<evidence type="ECO:0000313" key="9">
    <source>
        <dbReference type="RefSeq" id="XP_005101776.1"/>
    </source>
</evidence>
<evidence type="ECO:0000313" key="10">
    <source>
        <dbReference type="RefSeq" id="XP_005101777.1"/>
    </source>
</evidence>
<evidence type="ECO:0000256" key="2">
    <source>
        <dbReference type="ARBA" id="ARBA00022705"/>
    </source>
</evidence>
<dbReference type="InterPro" id="IPR018607">
    <property type="entry name" value="Ctf8"/>
</dbReference>
<keyword evidence="3" id="KW-0238">DNA-binding</keyword>
<gene>
    <name evidence="9 10 11" type="primary">LOC101851275</name>
</gene>
<dbReference type="RefSeq" id="XP_005101777.1">
    <property type="nucleotide sequence ID" value="XM_005101720.3"/>
</dbReference>
<dbReference type="RefSeq" id="XP_012939928.1">
    <property type="nucleotide sequence ID" value="XM_013084474.2"/>
</dbReference>
<reference evidence="9 10" key="1">
    <citation type="submission" date="2025-05" db="UniProtKB">
        <authorList>
            <consortium name="RefSeq"/>
        </authorList>
    </citation>
    <scope>IDENTIFICATION</scope>
</reference>
<evidence type="ECO:0000313" key="8">
    <source>
        <dbReference type="Proteomes" id="UP000694888"/>
    </source>
</evidence>
<accession>A0ABM0JUG9</accession>
<dbReference type="PANTHER" id="PTHR28605">
    <property type="entry name" value="CTF8, CHROMOSOME TRANSMISSION FIDELITY FACTOR 8 HOMOLOG (S. CEREVISIAE)"/>
    <property type="match status" value="1"/>
</dbReference>
<sequence length="142" mass="15562">MVQILVKLPGDETECKEWAIVELQGDLETRHPVPLSGKFIGDLHFAHKDAPVLIIGHHILHGKVMSLEKPFAVITKASNSETADGSEVTPMEADHADQALAPTSGSEDNPSQPSYHVKAIIRKKVLFKTRPKPIIAHVPKKL</sequence>
<proteinExistence type="inferred from homology"/>
<evidence type="ECO:0000256" key="6">
    <source>
        <dbReference type="ARBA" id="ARBA00038447"/>
    </source>
</evidence>
<comment type="similarity">
    <text evidence="6">Belongs to the CTF8 family.</text>
</comment>
<evidence type="ECO:0000256" key="7">
    <source>
        <dbReference type="SAM" id="MobiDB-lite"/>
    </source>
</evidence>
<evidence type="ECO:0000256" key="5">
    <source>
        <dbReference type="ARBA" id="ARBA00023306"/>
    </source>
</evidence>
<evidence type="ECO:0000256" key="3">
    <source>
        <dbReference type="ARBA" id="ARBA00023125"/>
    </source>
</evidence>
<dbReference type="GeneID" id="101851275"/>
<comment type="subcellular location">
    <subcellularLocation>
        <location evidence="1">Nucleus</location>
    </subcellularLocation>
</comment>
<evidence type="ECO:0000256" key="4">
    <source>
        <dbReference type="ARBA" id="ARBA00023242"/>
    </source>
</evidence>
<dbReference type="Pfam" id="PF09696">
    <property type="entry name" value="Ctf8"/>
    <property type="match status" value="1"/>
</dbReference>